<evidence type="ECO:0000313" key="3">
    <source>
        <dbReference type="Proteomes" id="UP000325081"/>
    </source>
</evidence>
<gene>
    <name evidence="2" type="ORF">STAS_04218</name>
</gene>
<comment type="caution">
    <text evidence="2">The sequence shown here is derived from an EMBL/GenBank/DDBJ whole genome shotgun (WGS) entry which is preliminary data.</text>
</comment>
<dbReference type="SUPFAM" id="SSF50249">
    <property type="entry name" value="Nucleic acid-binding proteins"/>
    <property type="match status" value="1"/>
</dbReference>
<feature type="non-terminal residue" evidence="2">
    <location>
        <position position="1"/>
    </location>
</feature>
<dbReference type="OrthoDB" id="1740937at2759"/>
<dbReference type="EMBL" id="BKCP01002558">
    <property type="protein sequence ID" value="GER28427.1"/>
    <property type="molecule type" value="Genomic_DNA"/>
</dbReference>
<sequence>VMMSRTYLPISQITDETRNWTALIQVVKRAPIQASKRYQSSCCRQPWRSSMGCYFRTRDTTLLEQKCGQKARCTKLYQVGPYEFNWLLHKKTLVEELQEEVPPPLSKSKFIRLWTCTNTQIQKTPEKMMLVNNLANTVAAGNIILAMRTRVTTYAEKKADVAKLVEEGVYKDIDKLFPYPSASDLTTTKTCWVAGKLKFGDNRSLWTTICNNCRKIYTVPPNTPVKCRSCKEDTLVEARCRLPIAIEDETGNIHAMLYDSNAERVIPFNGTDLYQAEEQGVDLTAQITAEMNEHHVVCFIKHYELTHHTVLKLYTIDDMQADKKLLKPKELAKEGSASASTKVTDKELFSPTLKNVLTSLTPAREMPTTIASSESAVKKCISFYNQQSSTPRSSIPFTQIPESSTQQTHQTSTISNASPTRKVVQK</sequence>
<accession>A0A5A7P6Y4</accession>
<evidence type="ECO:0000313" key="2">
    <source>
        <dbReference type="EMBL" id="GER28427.1"/>
    </source>
</evidence>
<feature type="compositionally biased region" description="Polar residues" evidence="1">
    <location>
        <begin position="387"/>
        <end position="402"/>
    </location>
</feature>
<organism evidence="2 3">
    <name type="scientific">Striga asiatica</name>
    <name type="common">Asiatic witchweed</name>
    <name type="synonym">Buchnera asiatica</name>
    <dbReference type="NCBI Taxonomy" id="4170"/>
    <lineage>
        <taxon>Eukaryota</taxon>
        <taxon>Viridiplantae</taxon>
        <taxon>Streptophyta</taxon>
        <taxon>Embryophyta</taxon>
        <taxon>Tracheophyta</taxon>
        <taxon>Spermatophyta</taxon>
        <taxon>Magnoliopsida</taxon>
        <taxon>eudicotyledons</taxon>
        <taxon>Gunneridae</taxon>
        <taxon>Pentapetalae</taxon>
        <taxon>asterids</taxon>
        <taxon>lamiids</taxon>
        <taxon>Lamiales</taxon>
        <taxon>Orobanchaceae</taxon>
        <taxon>Buchnereae</taxon>
        <taxon>Striga</taxon>
    </lineage>
</organism>
<proteinExistence type="predicted"/>
<feature type="compositionally biased region" description="Low complexity" evidence="1">
    <location>
        <begin position="403"/>
        <end position="415"/>
    </location>
</feature>
<feature type="region of interest" description="Disordered" evidence="1">
    <location>
        <begin position="387"/>
        <end position="426"/>
    </location>
</feature>
<evidence type="ECO:0000256" key="1">
    <source>
        <dbReference type="SAM" id="MobiDB-lite"/>
    </source>
</evidence>
<name>A0A5A7P6Y4_STRAF</name>
<protein>
    <submittedName>
        <fullName evidence="2">Replication protein A 70 kDa DNA-binding subunit</fullName>
    </submittedName>
</protein>
<keyword evidence="2" id="KW-0238">DNA-binding</keyword>
<dbReference type="Gene3D" id="2.40.50.140">
    <property type="entry name" value="Nucleic acid-binding proteins"/>
    <property type="match status" value="1"/>
</dbReference>
<dbReference type="Proteomes" id="UP000325081">
    <property type="component" value="Unassembled WGS sequence"/>
</dbReference>
<reference evidence="3" key="1">
    <citation type="journal article" date="2019" name="Curr. Biol.">
        <title>Genome Sequence of Striga asiatica Provides Insight into the Evolution of Plant Parasitism.</title>
        <authorList>
            <person name="Yoshida S."/>
            <person name="Kim S."/>
            <person name="Wafula E.K."/>
            <person name="Tanskanen J."/>
            <person name="Kim Y.M."/>
            <person name="Honaas L."/>
            <person name="Yang Z."/>
            <person name="Spallek T."/>
            <person name="Conn C.E."/>
            <person name="Ichihashi Y."/>
            <person name="Cheong K."/>
            <person name="Cui S."/>
            <person name="Der J.P."/>
            <person name="Gundlach H."/>
            <person name="Jiao Y."/>
            <person name="Hori C."/>
            <person name="Ishida J.K."/>
            <person name="Kasahara H."/>
            <person name="Kiba T."/>
            <person name="Kim M.S."/>
            <person name="Koo N."/>
            <person name="Laohavisit A."/>
            <person name="Lee Y.H."/>
            <person name="Lumba S."/>
            <person name="McCourt P."/>
            <person name="Mortimer J.C."/>
            <person name="Mutuku J.M."/>
            <person name="Nomura T."/>
            <person name="Sasaki-Sekimoto Y."/>
            <person name="Seto Y."/>
            <person name="Wang Y."/>
            <person name="Wakatake T."/>
            <person name="Sakakibara H."/>
            <person name="Demura T."/>
            <person name="Yamaguchi S."/>
            <person name="Yoneyama K."/>
            <person name="Manabe R.I."/>
            <person name="Nelson D.C."/>
            <person name="Schulman A.H."/>
            <person name="Timko M.P."/>
            <person name="dePamphilis C.W."/>
            <person name="Choi D."/>
            <person name="Shirasu K."/>
        </authorList>
    </citation>
    <scope>NUCLEOTIDE SEQUENCE [LARGE SCALE GENOMIC DNA]</scope>
    <source>
        <strain evidence="3">cv. UVA1</strain>
    </source>
</reference>
<dbReference type="InterPro" id="IPR012340">
    <property type="entry name" value="NA-bd_OB-fold"/>
</dbReference>
<keyword evidence="3" id="KW-1185">Reference proteome</keyword>
<dbReference type="AlphaFoldDB" id="A0A5A7P6Y4"/>
<dbReference type="GO" id="GO:0003677">
    <property type="term" value="F:DNA binding"/>
    <property type="evidence" value="ECO:0007669"/>
    <property type="project" value="UniProtKB-KW"/>
</dbReference>